<proteinExistence type="predicted"/>
<dbReference type="KEGG" id="mcob:NCTC10184_00493"/>
<gene>
    <name evidence="1" type="ORF">NCTC10184_00493</name>
</gene>
<dbReference type="AlphaFoldDB" id="A0A449BAM9"/>
<protein>
    <recommendedName>
        <fullName evidence="3">Lipoprotein</fullName>
    </recommendedName>
</protein>
<evidence type="ECO:0000313" key="2">
    <source>
        <dbReference type="Proteomes" id="UP000290876"/>
    </source>
</evidence>
<dbReference type="OrthoDB" id="395546at2"/>
<dbReference type="RefSeq" id="WP_129623090.1">
    <property type="nucleotide sequence ID" value="NZ_LR215043.1"/>
</dbReference>
<dbReference type="Proteomes" id="UP000290876">
    <property type="component" value="Chromosome"/>
</dbReference>
<evidence type="ECO:0008006" key="3">
    <source>
        <dbReference type="Google" id="ProtNLM"/>
    </source>
</evidence>
<dbReference type="NCBIfam" id="NF045938">
    <property type="entry name" value="MAG3960_fam_LP"/>
    <property type="match status" value="1"/>
</dbReference>
<sequence>MLVCLCTFVFSSCEIRTLKQDLTEKVTSSLTDTLNHNINFWPQTKKTFEPQTPQNSLFEMNNFYFPGSVTYANKQIKFVAEDHFDNIKITSDDLLQTTVKLNTKLPTAKDYDIPDITKVELPTFVYFSQFVQKIDEFTGIKTNQLTNHQRRNVFRNLRNLLAQNTFIQALEQKSGFASQKVELWKQNFAQHIIDTTAEFKSFGRLKSAQHAKRTIFDFEEITAYEQDAPQFELDPKLKTWSQLWRINQNFIFENRHLSPYYLFHFNFVNSFDHKKYALEPDVVDYLIANFLAMWKLEVLQLKILSTYIKFVNLFYDYNVKTDSTFISYSQFQIIQDLARFALEYLNGQNLLNFSIKLDNKTIAVQIFPGGKHYRYETDFRNFYIWVWNLTKNCIIPFLTLKFNSVAEQMFKNFPIVQSNIVLEWILKTTNLKNNGTFWQTNAEFNKQNELLRQQFYAKLN</sequence>
<reference evidence="1 2" key="1">
    <citation type="submission" date="2019-01" db="EMBL/GenBank/DDBJ databases">
        <authorList>
            <consortium name="Pathogen Informatics"/>
        </authorList>
    </citation>
    <scope>NUCLEOTIDE SEQUENCE [LARGE SCALE GENOMIC DNA]</scope>
    <source>
        <strain evidence="1 2">NCTC10184</strain>
    </source>
</reference>
<keyword evidence="2" id="KW-1185">Reference proteome</keyword>
<organism evidence="1 2">
    <name type="scientific">Mycoplasmopsis columbinasalis</name>
    <dbReference type="NCBI Taxonomy" id="114880"/>
    <lineage>
        <taxon>Bacteria</taxon>
        <taxon>Bacillati</taxon>
        <taxon>Mycoplasmatota</taxon>
        <taxon>Mycoplasmoidales</taxon>
        <taxon>Metamycoplasmataceae</taxon>
        <taxon>Mycoplasmopsis</taxon>
    </lineage>
</organism>
<accession>A0A449BAM9</accession>
<dbReference type="EMBL" id="LR215043">
    <property type="protein sequence ID" value="VEU78255.1"/>
    <property type="molecule type" value="Genomic_DNA"/>
</dbReference>
<evidence type="ECO:0000313" key="1">
    <source>
        <dbReference type="EMBL" id="VEU78255.1"/>
    </source>
</evidence>
<name>A0A449BAM9_9BACT</name>